<gene>
    <name evidence="2" type="ORF">D7316_01908</name>
</gene>
<organism evidence="2 3">
    <name type="scientific">Gordonia insulae</name>
    <dbReference type="NCBI Taxonomy" id="2420509"/>
    <lineage>
        <taxon>Bacteria</taxon>
        <taxon>Bacillati</taxon>
        <taxon>Actinomycetota</taxon>
        <taxon>Actinomycetes</taxon>
        <taxon>Mycobacteriales</taxon>
        <taxon>Gordoniaceae</taxon>
        <taxon>Gordonia</taxon>
    </lineage>
</organism>
<dbReference type="EMBL" id="CP033972">
    <property type="protein sequence ID" value="AZG45312.1"/>
    <property type="molecule type" value="Genomic_DNA"/>
</dbReference>
<dbReference type="InterPro" id="IPR051448">
    <property type="entry name" value="CdaR-like_regulators"/>
</dbReference>
<proteinExistence type="predicted"/>
<dbReference type="Pfam" id="PF13556">
    <property type="entry name" value="HTH_30"/>
    <property type="match status" value="1"/>
</dbReference>
<dbReference type="PANTHER" id="PTHR33744">
    <property type="entry name" value="CARBOHYDRATE DIACID REGULATOR"/>
    <property type="match status" value="1"/>
</dbReference>
<dbReference type="InterPro" id="IPR042070">
    <property type="entry name" value="PucR_C-HTH_sf"/>
</dbReference>
<dbReference type="InterPro" id="IPR025736">
    <property type="entry name" value="PucR_C-HTH_dom"/>
</dbReference>
<sequence>MFVRMDNGVTLGHLLLALDRTVATLVTAPNGLDQRVSSAALLDVDDIHLGLGRAARGAGLFLFVGVPDDAMLTWLSGLGTHQPVGILAKAPSVRVVERAESAGIAVIAVDAHARWERIYHLVIRVLDGASPRPEAGFAGDSMRSGPIGDLFELAGEVARRTGGLVSIEDERSHVLAYSSAGDEADELRRLSILGREGPPEMLAWLRQWGVLDAVRTTTGIVVVDERADLALRPRRAIGIRRPQTDGRGEFLGVIWLQQGGSALAEDADDVLIGAAAVAARMISRRRATGTAHDDVVRRLLGGRGEVIDADYLGAQLGIDADGPVVLVGFAPADDSPSTDALGRAGEVSALTLHASAFSPLSVTTTIAARAYVVLPQVVSDATVAWGRTVLAAAERQFGVRLRAVVAGPEAGLAAVPALRSQVDRVLDAAEREGELIADVTTVDQSQTGVLLGEIVAHLAANPELVDSRVVGLVEMDRQSGSEFVASLRAYLDHFGDVRSAAGELHVHPNTLRYRIRRLQTLTGMNLDDPATRLVVALSLRADPTAR</sequence>
<evidence type="ECO:0000259" key="1">
    <source>
        <dbReference type="Pfam" id="PF13556"/>
    </source>
</evidence>
<feature type="domain" description="PucR C-terminal helix-turn-helix" evidence="1">
    <location>
        <begin position="484"/>
        <end position="541"/>
    </location>
</feature>
<evidence type="ECO:0000313" key="3">
    <source>
        <dbReference type="Proteomes" id="UP000271469"/>
    </source>
</evidence>
<reference evidence="2 3" key="1">
    <citation type="submission" date="2018-11" db="EMBL/GenBank/DDBJ databases">
        <title>Gordonia insulae sp. nov., isolated from an island soil.</title>
        <authorList>
            <person name="Kim Y.S."/>
            <person name="Kim S.B."/>
        </authorList>
    </citation>
    <scope>NUCLEOTIDE SEQUENCE [LARGE SCALE GENOMIC DNA]</scope>
    <source>
        <strain evidence="2 3">MMS17-SY073</strain>
    </source>
</reference>
<dbReference type="KEGG" id="gom:D7316_01908"/>
<name>A0A3G8JL76_9ACTN</name>
<dbReference type="AlphaFoldDB" id="A0A3G8JL76"/>
<keyword evidence="3" id="KW-1185">Reference proteome</keyword>
<evidence type="ECO:0000313" key="2">
    <source>
        <dbReference type="EMBL" id="AZG45312.1"/>
    </source>
</evidence>
<accession>A0A3G8JL76</accession>
<dbReference type="Gene3D" id="1.10.10.2840">
    <property type="entry name" value="PucR C-terminal helix-turn-helix domain"/>
    <property type="match status" value="1"/>
</dbReference>
<dbReference type="PANTHER" id="PTHR33744:SF17">
    <property type="entry name" value="CONSERVED PROTEIN"/>
    <property type="match status" value="1"/>
</dbReference>
<protein>
    <recommendedName>
        <fullName evidence="1">PucR C-terminal helix-turn-helix domain-containing protein</fullName>
    </recommendedName>
</protein>
<dbReference type="Proteomes" id="UP000271469">
    <property type="component" value="Chromosome"/>
</dbReference>